<dbReference type="InterPro" id="IPR023335">
    <property type="entry name" value="ATP12_ortho_dom_sf"/>
</dbReference>
<evidence type="ECO:0000256" key="3">
    <source>
        <dbReference type="ARBA" id="ARBA00022946"/>
    </source>
</evidence>
<dbReference type="GO" id="GO:0005739">
    <property type="term" value="C:mitochondrion"/>
    <property type="evidence" value="ECO:0007669"/>
    <property type="project" value="UniProtKB-SubCell"/>
</dbReference>
<dbReference type="AlphaFoldDB" id="A0A433D6P8"/>
<keyword evidence="7" id="KW-1185">Reference proteome</keyword>
<name>A0A433D6P8_9FUNG</name>
<dbReference type="PANTHER" id="PTHR21013:SF10">
    <property type="entry name" value="ATP SYNTHASE MITOCHONDRIAL F1 COMPLEX ASSEMBLY FACTOR 2"/>
    <property type="match status" value="1"/>
</dbReference>
<comment type="similarity">
    <text evidence="2">Belongs to the ATP12 family.</text>
</comment>
<protein>
    <recommendedName>
        <fullName evidence="8">ATP12-domain-containing protein</fullName>
    </recommendedName>
</protein>
<comment type="subcellular location">
    <subcellularLocation>
        <location evidence="1">Mitochondrion</location>
    </subcellularLocation>
</comment>
<proteinExistence type="inferred from homology"/>
<accession>A0A433D6P8</accession>
<keyword evidence="5" id="KW-0143">Chaperone</keyword>
<dbReference type="PANTHER" id="PTHR21013">
    <property type="entry name" value="ATP SYNTHASE MITOCHONDRIAL F1 COMPLEX ASSEMBLY FACTOR 2/ATP12 PROTEIN, MITOCHONDRIAL PRECURSOR"/>
    <property type="match status" value="1"/>
</dbReference>
<evidence type="ECO:0000256" key="5">
    <source>
        <dbReference type="ARBA" id="ARBA00023186"/>
    </source>
</evidence>
<comment type="caution">
    <text evidence="6">The sequence shown here is derived from an EMBL/GenBank/DDBJ whole genome shotgun (WGS) entry which is preliminary data.</text>
</comment>
<dbReference type="OrthoDB" id="5673at2759"/>
<gene>
    <name evidence="6" type="ORF">BC936DRAFT_146815</name>
</gene>
<dbReference type="EMBL" id="RBNI01005673">
    <property type="protein sequence ID" value="RUP46552.1"/>
    <property type="molecule type" value="Genomic_DNA"/>
</dbReference>
<reference evidence="6 7" key="1">
    <citation type="journal article" date="2018" name="New Phytol.">
        <title>Phylogenomics of Endogonaceae and evolution of mycorrhizas within Mucoromycota.</title>
        <authorList>
            <person name="Chang Y."/>
            <person name="Desiro A."/>
            <person name="Na H."/>
            <person name="Sandor L."/>
            <person name="Lipzen A."/>
            <person name="Clum A."/>
            <person name="Barry K."/>
            <person name="Grigoriev I.V."/>
            <person name="Martin F.M."/>
            <person name="Stajich J.E."/>
            <person name="Smith M.E."/>
            <person name="Bonito G."/>
            <person name="Spatafora J.W."/>
        </authorList>
    </citation>
    <scope>NUCLEOTIDE SEQUENCE [LARGE SCALE GENOMIC DNA]</scope>
    <source>
        <strain evidence="6 7">GMNB39</strain>
    </source>
</reference>
<organism evidence="6 7">
    <name type="scientific">Jimgerdemannia flammicorona</name>
    <dbReference type="NCBI Taxonomy" id="994334"/>
    <lineage>
        <taxon>Eukaryota</taxon>
        <taxon>Fungi</taxon>
        <taxon>Fungi incertae sedis</taxon>
        <taxon>Mucoromycota</taxon>
        <taxon>Mucoromycotina</taxon>
        <taxon>Endogonomycetes</taxon>
        <taxon>Endogonales</taxon>
        <taxon>Endogonaceae</taxon>
        <taxon>Jimgerdemannia</taxon>
    </lineage>
</organism>
<dbReference type="SUPFAM" id="SSF160909">
    <property type="entry name" value="ATP12-like"/>
    <property type="match status" value="1"/>
</dbReference>
<evidence type="ECO:0000256" key="4">
    <source>
        <dbReference type="ARBA" id="ARBA00023128"/>
    </source>
</evidence>
<keyword evidence="4" id="KW-0496">Mitochondrion</keyword>
<evidence type="ECO:0000313" key="7">
    <source>
        <dbReference type="Proteomes" id="UP000268093"/>
    </source>
</evidence>
<dbReference type="Gene3D" id="1.10.3580.10">
    <property type="entry name" value="ATP12 ATPase"/>
    <property type="match status" value="1"/>
</dbReference>
<dbReference type="InterPro" id="IPR042272">
    <property type="entry name" value="ATP12_ATP_synth-F1-assembly_N"/>
</dbReference>
<evidence type="ECO:0008006" key="8">
    <source>
        <dbReference type="Google" id="ProtNLM"/>
    </source>
</evidence>
<dbReference type="GO" id="GO:0033615">
    <property type="term" value="P:mitochondrial proton-transporting ATP synthase complex assembly"/>
    <property type="evidence" value="ECO:0007669"/>
    <property type="project" value="TreeGrafter"/>
</dbReference>
<dbReference type="InterPro" id="IPR011419">
    <property type="entry name" value="ATP12_ATP_synth-F1-assembly"/>
</dbReference>
<dbReference type="Gene3D" id="3.30.2180.10">
    <property type="entry name" value="ATP12-like"/>
    <property type="match status" value="1"/>
</dbReference>
<dbReference type="Proteomes" id="UP000268093">
    <property type="component" value="Unassembled WGS sequence"/>
</dbReference>
<dbReference type="Pfam" id="PF07542">
    <property type="entry name" value="ATP12"/>
    <property type="match status" value="1"/>
</dbReference>
<evidence type="ECO:0000313" key="6">
    <source>
        <dbReference type="EMBL" id="RUP46552.1"/>
    </source>
</evidence>
<keyword evidence="3" id="KW-0809">Transit peptide</keyword>
<evidence type="ECO:0000256" key="1">
    <source>
        <dbReference type="ARBA" id="ARBA00004173"/>
    </source>
</evidence>
<sequence length="308" mass="34386">MRTSLSRILLRGNPAVLTALRPFTVSVARCSSVQTAQERAEATVAAAQGGVAAEEAQMQRVERTMRRFWKTASITEPPSNMKGQYAIALDGRHIKTPGLNKLLIPKAKRSLALMLAAEWDAQTKVLKPHALPLTSLVSRAIDAFHPATTHDPTVRSEVISRMLSYLDTDTILYHQEYPDSLVALQERDWVPLLDWARREHNIEIVVTTGMVATRQPEETRARLRLELETMDPIELSAFERACMTSKSFLVALALVKRAVMVEEAARAAQVEVNSQIQRWGMVEDSHDVDREDMRMSLGSVACAVMAEK</sequence>
<evidence type="ECO:0000256" key="2">
    <source>
        <dbReference type="ARBA" id="ARBA00008231"/>
    </source>
</evidence>